<protein>
    <submittedName>
        <fullName evidence="1">Uncharacterized protein</fullName>
    </submittedName>
</protein>
<sequence length="25" mass="2700">MFVQLTPVPKGIPVPHKPAPLFSAK</sequence>
<proteinExistence type="predicted"/>
<evidence type="ECO:0000313" key="1">
    <source>
        <dbReference type="EMBL" id="JAH70438.1"/>
    </source>
</evidence>
<dbReference type="EMBL" id="GBXM01038139">
    <property type="protein sequence ID" value="JAH70438.1"/>
    <property type="molecule type" value="Transcribed_RNA"/>
</dbReference>
<reference evidence="1" key="2">
    <citation type="journal article" date="2015" name="Fish Shellfish Immunol.">
        <title>Early steps in the European eel (Anguilla anguilla)-Vibrio vulnificus interaction in the gills: Role of the RtxA13 toxin.</title>
        <authorList>
            <person name="Callol A."/>
            <person name="Pajuelo D."/>
            <person name="Ebbesson L."/>
            <person name="Teles M."/>
            <person name="MacKenzie S."/>
            <person name="Amaro C."/>
        </authorList>
    </citation>
    <scope>NUCLEOTIDE SEQUENCE</scope>
</reference>
<dbReference type="AlphaFoldDB" id="A0A0E9UZN1"/>
<accession>A0A0E9UZN1</accession>
<reference evidence="1" key="1">
    <citation type="submission" date="2014-11" db="EMBL/GenBank/DDBJ databases">
        <authorList>
            <person name="Amaro Gonzalez C."/>
        </authorList>
    </citation>
    <scope>NUCLEOTIDE SEQUENCE</scope>
</reference>
<name>A0A0E9UZN1_ANGAN</name>
<organism evidence="1">
    <name type="scientific">Anguilla anguilla</name>
    <name type="common">European freshwater eel</name>
    <name type="synonym">Muraena anguilla</name>
    <dbReference type="NCBI Taxonomy" id="7936"/>
    <lineage>
        <taxon>Eukaryota</taxon>
        <taxon>Metazoa</taxon>
        <taxon>Chordata</taxon>
        <taxon>Craniata</taxon>
        <taxon>Vertebrata</taxon>
        <taxon>Euteleostomi</taxon>
        <taxon>Actinopterygii</taxon>
        <taxon>Neopterygii</taxon>
        <taxon>Teleostei</taxon>
        <taxon>Anguilliformes</taxon>
        <taxon>Anguillidae</taxon>
        <taxon>Anguilla</taxon>
    </lineage>
</organism>